<keyword evidence="2" id="KW-1185">Reference proteome</keyword>
<dbReference type="OrthoDB" id="7468483at2"/>
<dbReference type="Proteomes" id="UP000318681">
    <property type="component" value="Unassembled WGS sequence"/>
</dbReference>
<comment type="caution">
    <text evidence="1">The sequence shown here is derived from an EMBL/GenBank/DDBJ whole genome shotgun (WGS) entry which is preliminary data.</text>
</comment>
<proteinExistence type="predicted"/>
<name>A0A558QYH1_9SPHN</name>
<evidence type="ECO:0000313" key="1">
    <source>
        <dbReference type="EMBL" id="TVV72206.1"/>
    </source>
</evidence>
<organism evidence="1 2">
    <name type="scientific">Alterirhizorhabdus solaris</name>
    <dbReference type="NCBI Taxonomy" id="2529389"/>
    <lineage>
        <taxon>Bacteria</taxon>
        <taxon>Pseudomonadati</taxon>
        <taxon>Pseudomonadota</taxon>
        <taxon>Alphaproteobacteria</taxon>
        <taxon>Sphingomonadales</taxon>
        <taxon>Rhizorhabdaceae</taxon>
        <taxon>Alterirhizorhabdus</taxon>
    </lineage>
</organism>
<evidence type="ECO:0000313" key="2">
    <source>
        <dbReference type="Proteomes" id="UP000318681"/>
    </source>
</evidence>
<sequence>MASRAADHDEDVAERLMALVQSDSSAGRAALTARPYYPGNETARNFADAANYLCLIHGRTPGVVDLAAAQYVPPAARDWLERSVSGFARERGYITRLAVTAGPQPSTPGHAASETTVLGQRHAAEVLAKSERNGCALGAAMALVLDWRALREVLDIAAIRFGIEPPPLTLPTVSETRAVAVAFAVTPATERAMLFGAEQIMIQHRALWDLLDARRQARQAH</sequence>
<dbReference type="AlphaFoldDB" id="A0A558QYH1"/>
<gene>
    <name evidence="1" type="ORF">FOY91_15065</name>
</gene>
<dbReference type="InterPro" id="IPR054248">
    <property type="entry name" value="DUF6975"/>
</dbReference>
<protein>
    <submittedName>
        <fullName evidence="1">Uncharacterized protein</fullName>
    </submittedName>
</protein>
<dbReference type="RefSeq" id="WP_145153750.1">
    <property type="nucleotide sequence ID" value="NZ_VNIM01000069.1"/>
</dbReference>
<accession>A0A558QYH1</accession>
<dbReference type="EMBL" id="VNIM01000069">
    <property type="protein sequence ID" value="TVV72206.1"/>
    <property type="molecule type" value="Genomic_DNA"/>
</dbReference>
<dbReference type="Pfam" id="PF22391">
    <property type="entry name" value="DUF6975"/>
    <property type="match status" value="1"/>
</dbReference>
<reference evidence="1 2" key="1">
    <citation type="submission" date="2019-07" db="EMBL/GenBank/DDBJ databases">
        <title>Sphingomonas solaris sp. nov., isolated from a solar panel from Boston, Massachusetts.</title>
        <authorList>
            <person name="Tanner K."/>
            <person name="Pascual J."/>
            <person name="Mancuso C."/>
            <person name="Pereto J."/>
            <person name="Khalil A."/>
            <person name="Vilanova C."/>
        </authorList>
    </citation>
    <scope>NUCLEOTIDE SEQUENCE [LARGE SCALE GENOMIC DNA]</scope>
    <source>
        <strain evidence="1 2">R4DWN</strain>
    </source>
</reference>